<reference evidence="2 3" key="1">
    <citation type="journal article" date="2012" name="Genome Biol.">
        <title>Genome and low-iron response of an oceanic diatom adapted to chronic iron limitation.</title>
        <authorList>
            <person name="Lommer M."/>
            <person name="Specht M."/>
            <person name="Roy A.S."/>
            <person name="Kraemer L."/>
            <person name="Andreson R."/>
            <person name="Gutowska M.A."/>
            <person name="Wolf J."/>
            <person name="Bergner S.V."/>
            <person name="Schilhabel M.B."/>
            <person name="Klostermeier U.C."/>
            <person name="Beiko R.G."/>
            <person name="Rosenstiel P."/>
            <person name="Hippler M."/>
            <person name="Laroche J."/>
        </authorList>
    </citation>
    <scope>NUCLEOTIDE SEQUENCE [LARGE SCALE GENOMIC DNA]</scope>
    <source>
        <strain evidence="2 3">CCMP1005</strain>
    </source>
</reference>
<accession>K0RL76</accession>
<sequence length="153" mass="16306">KTFGRSNSREIKAEKLPPKTFKISWADRPKDGDVNSPRPLHEELLFVPDQVQSDTLPSDTPPNITSAPNAGTLDFAASLQSALNMANEMSNDQATAVGAQDRPAGARHEQASVYPTAAPSASEVHGSASNGEVPPTQSAQTEDDDDSDMDDLF</sequence>
<protein>
    <submittedName>
        <fullName evidence="2">Uncharacterized protein</fullName>
    </submittedName>
</protein>
<feature type="region of interest" description="Disordered" evidence="1">
    <location>
        <begin position="49"/>
        <end position="71"/>
    </location>
</feature>
<dbReference type="Proteomes" id="UP000266841">
    <property type="component" value="Unassembled WGS sequence"/>
</dbReference>
<dbReference type="AlphaFoldDB" id="K0RL76"/>
<feature type="compositionally biased region" description="Polar residues" evidence="1">
    <location>
        <begin position="50"/>
        <end position="69"/>
    </location>
</feature>
<comment type="caution">
    <text evidence="2">The sequence shown here is derived from an EMBL/GenBank/DDBJ whole genome shotgun (WGS) entry which is preliminary data.</text>
</comment>
<evidence type="ECO:0000313" key="2">
    <source>
        <dbReference type="EMBL" id="EJK53034.1"/>
    </source>
</evidence>
<feature type="region of interest" description="Disordered" evidence="1">
    <location>
        <begin position="90"/>
        <end position="153"/>
    </location>
</feature>
<evidence type="ECO:0000256" key="1">
    <source>
        <dbReference type="SAM" id="MobiDB-lite"/>
    </source>
</evidence>
<dbReference type="EMBL" id="AGNL01038646">
    <property type="protein sequence ID" value="EJK53034.1"/>
    <property type="molecule type" value="Genomic_DNA"/>
</dbReference>
<name>K0RL76_THAOC</name>
<organism evidence="2 3">
    <name type="scientific">Thalassiosira oceanica</name>
    <name type="common">Marine diatom</name>
    <dbReference type="NCBI Taxonomy" id="159749"/>
    <lineage>
        <taxon>Eukaryota</taxon>
        <taxon>Sar</taxon>
        <taxon>Stramenopiles</taxon>
        <taxon>Ochrophyta</taxon>
        <taxon>Bacillariophyta</taxon>
        <taxon>Coscinodiscophyceae</taxon>
        <taxon>Thalassiosirophycidae</taxon>
        <taxon>Thalassiosirales</taxon>
        <taxon>Thalassiosiraceae</taxon>
        <taxon>Thalassiosira</taxon>
    </lineage>
</organism>
<dbReference type="eggNOG" id="ENOG502SSNP">
    <property type="taxonomic scope" value="Eukaryota"/>
</dbReference>
<keyword evidence="3" id="KW-1185">Reference proteome</keyword>
<feature type="non-terminal residue" evidence="2">
    <location>
        <position position="1"/>
    </location>
</feature>
<proteinExistence type="predicted"/>
<evidence type="ECO:0000313" key="3">
    <source>
        <dbReference type="Proteomes" id="UP000266841"/>
    </source>
</evidence>
<feature type="compositionally biased region" description="Polar residues" evidence="1">
    <location>
        <begin position="127"/>
        <end position="140"/>
    </location>
</feature>
<gene>
    <name evidence="2" type="ORF">THAOC_27596</name>
</gene>
<feature type="compositionally biased region" description="Acidic residues" evidence="1">
    <location>
        <begin position="141"/>
        <end position="153"/>
    </location>
</feature>